<evidence type="ECO:0000256" key="12">
    <source>
        <dbReference type="SAM" id="Phobius"/>
    </source>
</evidence>
<keyword evidence="4" id="KW-0597">Phosphoprotein</keyword>
<dbReference type="Proteomes" id="UP000182229">
    <property type="component" value="Unassembled WGS sequence"/>
</dbReference>
<dbReference type="EMBL" id="MPIN01000002">
    <property type="protein sequence ID" value="OJH41217.1"/>
    <property type="molecule type" value="Genomic_DNA"/>
</dbReference>
<comment type="caution">
    <text evidence="15">The sequence shown here is derived from an EMBL/GenBank/DDBJ whole genome shotgun (WGS) entry which is preliminary data.</text>
</comment>
<dbReference type="InterPro" id="IPR029016">
    <property type="entry name" value="GAF-like_dom_sf"/>
</dbReference>
<dbReference type="InterPro" id="IPR004358">
    <property type="entry name" value="Sig_transdc_His_kin-like_C"/>
</dbReference>
<keyword evidence="16" id="KW-1185">Reference proteome</keyword>
<feature type="coiled-coil region" evidence="10">
    <location>
        <begin position="229"/>
        <end position="256"/>
    </location>
</feature>
<evidence type="ECO:0000256" key="1">
    <source>
        <dbReference type="ARBA" id="ARBA00000085"/>
    </source>
</evidence>
<keyword evidence="5" id="KW-0808">Transferase</keyword>
<proteinExistence type="predicted"/>
<dbReference type="OrthoDB" id="5522918at2"/>
<evidence type="ECO:0000256" key="10">
    <source>
        <dbReference type="SAM" id="Coils"/>
    </source>
</evidence>
<evidence type="ECO:0000256" key="9">
    <source>
        <dbReference type="ARBA" id="ARBA00023012"/>
    </source>
</evidence>
<dbReference type="GO" id="GO:0005524">
    <property type="term" value="F:ATP binding"/>
    <property type="evidence" value="ECO:0007669"/>
    <property type="project" value="UniProtKB-KW"/>
</dbReference>
<dbReference type="InterPro" id="IPR003594">
    <property type="entry name" value="HATPase_dom"/>
</dbReference>
<dbReference type="InterPro" id="IPR036097">
    <property type="entry name" value="HisK_dim/P_sf"/>
</dbReference>
<dbReference type="AlphaFoldDB" id="A0A1L9BG33"/>
<dbReference type="Pfam" id="PF00512">
    <property type="entry name" value="HisKA"/>
    <property type="match status" value="1"/>
</dbReference>
<dbReference type="SUPFAM" id="SSF55781">
    <property type="entry name" value="GAF domain-like"/>
    <property type="match status" value="1"/>
</dbReference>
<evidence type="ECO:0000256" key="5">
    <source>
        <dbReference type="ARBA" id="ARBA00022679"/>
    </source>
</evidence>
<feature type="transmembrane region" description="Helical" evidence="12">
    <location>
        <begin position="165"/>
        <end position="187"/>
    </location>
</feature>
<dbReference type="PROSITE" id="PS50885">
    <property type="entry name" value="HAMP"/>
    <property type="match status" value="1"/>
</dbReference>
<dbReference type="Pfam" id="PF13185">
    <property type="entry name" value="GAF_2"/>
    <property type="match status" value="1"/>
</dbReference>
<evidence type="ECO:0000256" key="2">
    <source>
        <dbReference type="ARBA" id="ARBA00004370"/>
    </source>
</evidence>
<feature type="domain" description="Histidine kinase" evidence="13">
    <location>
        <begin position="442"/>
        <end position="661"/>
    </location>
</feature>
<dbReference type="Pfam" id="PF17149">
    <property type="entry name" value="CHASE5"/>
    <property type="match status" value="1"/>
</dbReference>
<dbReference type="SMART" id="SM00388">
    <property type="entry name" value="HisKA"/>
    <property type="match status" value="1"/>
</dbReference>
<evidence type="ECO:0000256" key="7">
    <source>
        <dbReference type="ARBA" id="ARBA00022777"/>
    </source>
</evidence>
<dbReference type="STRING" id="83449.BON30_10070"/>
<dbReference type="InterPro" id="IPR036890">
    <property type="entry name" value="HATPase_C_sf"/>
</dbReference>
<dbReference type="GO" id="GO:0000156">
    <property type="term" value="F:phosphorelay response regulator activity"/>
    <property type="evidence" value="ECO:0007669"/>
    <property type="project" value="TreeGrafter"/>
</dbReference>
<dbReference type="GO" id="GO:0007234">
    <property type="term" value="P:osmosensory signaling via phosphorelay pathway"/>
    <property type="evidence" value="ECO:0007669"/>
    <property type="project" value="TreeGrafter"/>
</dbReference>
<evidence type="ECO:0000259" key="13">
    <source>
        <dbReference type="PROSITE" id="PS50109"/>
    </source>
</evidence>
<protein>
    <recommendedName>
        <fullName evidence="3">histidine kinase</fullName>
        <ecNumber evidence="3">2.7.13.3</ecNumber>
    </recommendedName>
</protein>
<dbReference type="SMART" id="SM00387">
    <property type="entry name" value="HATPase_c"/>
    <property type="match status" value="1"/>
</dbReference>
<evidence type="ECO:0000256" key="11">
    <source>
        <dbReference type="SAM" id="MobiDB-lite"/>
    </source>
</evidence>
<dbReference type="PANTHER" id="PTHR42878">
    <property type="entry name" value="TWO-COMPONENT HISTIDINE KINASE"/>
    <property type="match status" value="1"/>
</dbReference>
<dbReference type="InterPro" id="IPR003661">
    <property type="entry name" value="HisK_dim/P_dom"/>
</dbReference>
<dbReference type="CDD" id="cd00075">
    <property type="entry name" value="HATPase"/>
    <property type="match status" value="1"/>
</dbReference>
<feature type="transmembrane region" description="Helical" evidence="12">
    <location>
        <begin position="38"/>
        <end position="58"/>
    </location>
</feature>
<dbReference type="Gene3D" id="3.30.565.10">
    <property type="entry name" value="Histidine kinase-like ATPase, C-terminal domain"/>
    <property type="match status" value="1"/>
</dbReference>
<keyword evidence="10" id="KW-0175">Coiled coil</keyword>
<comment type="catalytic activity">
    <reaction evidence="1">
        <text>ATP + protein L-histidine = ADP + protein N-phospho-L-histidine.</text>
        <dbReference type="EC" id="2.7.13.3"/>
    </reaction>
</comment>
<dbReference type="PANTHER" id="PTHR42878:SF7">
    <property type="entry name" value="SENSOR HISTIDINE KINASE GLRK"/>
    <property type="match status" value="1"/>
</dbReference>
<keyword evidence="9" id="KW-0902">Two-component regulatory system</keyword>
<dbReference type="InterPro" id="IPR003018">
    <property type="entry name" value="GAF"/>
</dbReference>
<evidence type="ECO:0000256" key="4">
    <source>
        <dbReference type="ARBA" id="ARBA00022553"/>
    </source>
</evidence>
<reference evidence="15 16" key="2">
    <citation type="submission" date="2016-12" db="EMBL/GenBank/DDBJ databases">
        <title>Draft Genome Sequence of Cystobacter ferrugineus Strain Cbfe23.</title>
        <authorList>
            <person name="Akbar S."/>
            <person name="Dowd S.E."/>
            <person name="Stevens D.C."/>
        </authorList>
    </citation>
    <scope>NUCLEOTIDE SEQUENCE [LARGE SCALE GENOMIC DNA]</scope>
    <source>
        <strain evidence="15 16">Cbfe23</strain>
    </source>
</reference>
<evidence type="ECO:0000256" key="6">
    <source>
        <dbReference type="ARBA" id="ARBA00022741"/>
    </source>
</evidence>
<reference evidence="16" key="1">
    <citation type="submission" date="2016-11" db="EMBL/GenBank/DDBJ databases">
        <authorList>
            <person name="Shukria A."/>
            <person name="Stevens D.C."/>
        </authorList>
    </citation>
    <scope>NUCLEOTIDE SEQUENCE [LARGE SCALE GENOMIC DNA]</scope>
    <source>
        <strain evidence="16">Cbfe23</strain>
    </source>
</reference>
<comment type="subcellular location">
    <subcellularLocation>
        <location evidence="2">Membrane</location>
    </subcellularLocation>
</comment>
<sequence length="667" mass="73052">MATPEPHAPVSAGAQQPEPGSAWGSRWLRSGNRLGRRLLLYILLFSTAVSLLGTLVQLGTDYDREVRQLENRFTQIRSSYTQGIAESLWMLDETLLRTQLEGITTLPDIVLAEVDTELGISYVAGGSAPREFSRDFPLYHGPRQIGTLRVGANLAHTRAELRNRVFVILATEAGKTFLFGLFTFFLIQRLVTQHLARMAAYTRGLDTEHLEAPLVLRRTGRHRVRQDELDEVSAAINEMRESLRKELEERQRSEAASAFLARAGGVLVESLDLEKVLPRIASACVGPLADWCVVDLMEEGVLRRVGGAHVDAGKAPLLDELQRRYPPGPGSRVPAAVATRTGTWVLESRVTPAGMRAQCVDDAHVQLVSELGLGSVLAVPLVVRGQALGAITLAAAEPERYGSAELALAEELARRAAIAIDNARLYRQAEQALRLRETFLSVAGHELRTPLLPLQLRLQSLLRRGRSGTPLEPEVIFGEIAVAEWQTRRLGLLVDQLMDVSHLIAGNALVLRRKRMDLCALVEGVLEGVQRQISDSGSEVVRELRGPAVGEWDPRRLELVVMGLVQNALKFGEGRPIDVRVTPREGSVLLVVRDRGMGMSKSEQEHIFDRFSRGVPEQHFGGLGLGLYLTREVVRAHGGSISVESQPGEGTTFTVVLPVGEASGLAA</sequence>
<dbReference type="InterPro" id="IPR005467">
    <property type="entry name" value="His_kinase_dom"/>
</dbReference>
<evidence type="ECO:0000256" key="8">
    <source>
        <dbReference type="ARBA" id="ARBA00022840"/>
    </source>
</evidence>
<keyword evidence="6" id="KW-0547">Nucleotide-binding</keyword>
<keyword evidence="12" id="KW-1133">Transmembrane helix</keyword>
<dbReference type="PRINTS" id="PR00344">
    <property type="entry name" value="BCTRLSENSOR"/>
</dbReference>
<dbReference type="Gene3D" id="6.10.340.10">
    <property type="match status" value="1"/>
</dbReference>
<evidence type="ECO:0000313" key="16">
    <source>
        <dbReference type="Proteomes" id="UP000182229"/>
    </source>
</evidence>
<evidence type="ECO:0000313" key="15">
    <source>
        <dbReference type="EMBL" id="OJH41217.1"/>
    </source>
</evidence>
<accession>A0A1L9BG33</accession>
<gene>
    <name evidence="15" type="ORF">BON30_10070</name>
</gene>
<dbReference type="InterPro" id="IPR033414">
    <property type="entry name" value="Sensor_dom"/>
</dbReference>
<dbReference type="EC" id="2.7.13.3" evidence="3"/>
<evidence type="ECO:0000256" key="3">
    <source>
        <dbReference type="ARBA" id="ARBA00012438"/>
    </source>
</evidence>
<dbReference type="GO" id="GO:0030295">
    <property type="term" value="F:protein kinase activator activity"/>
    <property type="evidence" value="ECO:0007669"/>
    <property type="project" value="TreeGrafter"/>
</dbReference>
<dbReference type="Pfam" id="PF02518">
    <property type="entry name" value="HATPase_c"/>
    <property type="match status" value="1"/>
</dbReference>
<keyword evidence="8" id="KW-0067">ATP-binding</keyword>
<dbReference type="SMART" id="SM00065">
    <property type="entry name" value="GAF"/>
    <property type="match status" value="1"/>
</dbReference>
<dbReference type="RefSeq" id="WP_071897664.1">
    <property type="nucleotide sequence ID" value="NZ_MPIN01000002.1"/>
</dbReference>
<dbReference type="PROSITE" id="PS50109">
    <property type="entry name" value="HIS_KIN"/>
    <property type="match status" value="1"/>
</dbReference>
<keyword evidence="12" id="KW-0812">Transmembrane</keyword>
<keyword evidence="12" id="KW-0472">Membrane</keyword>
<dbReference type="InterPro" id="IPR003660">
    <property type="entry name" value="HAMP_dom"/>
</dbReference>
<keyword evidence="7" id="KW-0418">Kinase</keyword>
<dbReference type="GO" id="GO:0000155">
    <property type="term" value="F:phosphorelay sensor kinase activity"/>
    <property type="evidence" value="ECO:0007669"/>
    <property type="project" value="InterPro"/>
</dbReference>
<dbReference type="SUPFAM" id="SSF47384">
    <property type="entry name" value="Homodimeric domain of signal transducing histidine kinase"/>
    <property type="match status" value="1"/>
</dbReference>
<dbReference type="SUPFAM" id="SSF55874">
    <property type="entry name" value="ATPase domain of HSP90 chaperone/DNA topoisomerase II/histidine kinase"/>
    <property type="match status" value="1"/>
</dbReference>
<dbReference type="GO" id="GO:0016020">
    <property type="term" value="C:membrane"/>
    <property type="evidence" value="ECO:0007669"/>
    <property type="project" value="UniProtKB-SubCell"/>
</dbReference>
<name>A0A1L9BG33_9BACT</name>
<evidence type="ECO:0000259" key="14">
    <source>
        <dbReference type="PROSITE" id="PS50885"/>
    </source>
</evidence>
<dbReference type="Gene3D" id="1.10.287.130">
    <property type="match status" value="1"/>
</dbReference>
<dbReference type="Gene3D" id="3.30.450.40">
    <property type="match status" value="1"/>
</dbReference>
<dbReference type="InterPro" id="IPR050351">
    <property type="entry name" value="BphY/WalK/GraS-like"/>
</dbReference>
<organism evidence="15 16">
    <name type="scientific">Cystobacter ferrugineus</name>
    <dbReference type="NCBI Taxonomy" id="83449"/>
    <lineage>
        <taxon>Bacteria</taxon>
        <taxon>Pseudomonadati</taxon>
        <taxon>Myxococcota</taxon>
        <taxon>Myxococcia</taxon>
        <taxon>Myxococcales</taxon>
        <taxon>Cystobacterineae</taxon>
        <taxon>Archangiaceae</taxon>
        <taxon>Cystobacter</taxon>
    </lineage>
</organism>
<feature type="region of interest" description="Disordered" evidence="11">
    <location>
        <begin position="1"/>
        <end position="21"/>
    </location>
</feature>
<feature type="domain" description="HAMP" evidence="14">
    <location>
        <begin position="189"/>
        <end position="248"/>
    </location>
</feature>